<protein>
    <submittedName>
        <fullName evidence="2">Uncharacterized protein</fullName>
    </submittedName>
</protein>
<organism evidence="2 3">
    <name type="scientific">Liparis tanakae</name>
    <name type="common">Tanaka's snailfish</name>
    <dbReference type="NCBI Taxonomy" id="230148"/>
    <lineage>
        <taxon>Eukaryota</taxon>
        <taxon>Metazoa</taxon>
        <taxon>Chordata</taxon>
        <taxon>Craniata</taxon>
        <taxon>Vertebrata</taxon>
        <taxon>Euteleostomi</taxon>
        <taxon>Actinopterygii</taxon>
        <taxon>Neopterygii</taxon>
        <taxon>Teleostei</taxon>
        <taxon>Neoteleostei</taxon>
        <taxon>Acanthomorphata</taxon>
        <taxon>Eupercaria</taxon>
        <taxon>Perciformes</taxon>
        <taxon>Cottioidei</taxon>
        <taxon>Cottales</taxon>
        <taxon>Liparidae</taxon>
        <taxon>Liparis</taxon>
    </lineage>
</organism>
<gene>
    <name evidence="2" type="ORF">EYF80_043517</name>
</gene>
<name>A0A4Z2FYG4_9TELE</name>
<dbReference type="Proteomes" id="UP000314294">
    <property type="component" value="Unassembled WGS sequence"/>
</dbReference>
<evidence type="ECO:0000313" key="2">
    <source>
        <dbReference type="EMBL" id="TNN46279.1"/>
    </source>
</evidence>
<feature type="region of interest" description="Disordered" evidence="1">
    <location>
        <begin position="1"/>
        <end position="23"/>
    </location>
</feature>
<keyword evidence="3" id="KW-1185">Reference proteome</keyword>
<comment type="caution">
    <text evidence="2">The sequence shown here is derived from an EMBL/GenBank/DDBJ whole genome shotgun (WGS) entry which is preliminary data.</text>
</comment>
<dbReference type="AlphaFoldDB" id="A0A4Z2FYG4"/>
<accession>A0A4Z2FYG4</accession>
<evidence type="ECO:0000313" key="3">
    <source>
        <dbReference type="Proteomes" id="UP000314294"/>
    </source>
</evidence>
<sequence length="71" mass="7343">MDAAGDSTGSVSLPIRGSKTENTQTLLLQRDKSDTQGLYTQALKRLVPLRGLVSMAGVAVVRGATVGAVNT</sequence>
<reference evidence="2 3" key="1">
    <citation type="submission" date="2019-03" db="EMBL/GenBank/DDBJ databases">
        <title>First draft genome of Liparis tanakae, snailfish: a comprehensive survey of snailfish specific genes.</title>
        <authorList>
            <person name="Kim W."/>
            <person name="Song I."/>
            <person name="Jeong J.-H."/>
            <person name="Kim D."/>
            <person name="Kim S."/>
            <person name="Ryu S."/>
            <person name="Song J.Y."/>
            <person name="Lee S.K."/>
        </authorList>
    </citation>
    <scope>NUCLEOTIDE SEQUENCE [LARGE SCALE GENOMIC DNA]</scope>
    <source>
        <tissue evidence="2">Muscle</tissue>
    </source>
</reference>
<evidence type="ECO:0000256" key="1">
    <source>
        <dbReference type="SAM" id="MobiDB-lite"/>
    </source>
</evidence>
<dbReference type="EMBL" id="SRLO01000798">
    <property type="protein sequence ID" value="TNN46279.1"/>
    <property type="molecule type" value="Genomic_DNA"/>
</dbReference>
<proteinExistence type="predicted"/>